<keyword evidence="2" id="KW-1185">Reference proteome</keyword>
<gene>
    <name evidence="1" type="ORF">BVK86_15265</name>
</gene>
<evidence type="ECO:0000313" key="2">
    <source>
        <dbReference type="Proteomes" id="UP000186756"/>
    </source>
</evidence>
<proteinExistence type="predicted"/>
<comment type="caution">
    <text evidence="1">The sequence shown here is derived from an EMBL/GenBank/DDBJ whole genome shotgun (WGS) entry which is preliminary data.</text>
</comment>
<reference evidence="1" key="1">
    <citation type="submission" date="2017-01" db="EMBL/GenBank/DDBJ databases">
        <authorList>
            <person name="Poblete-Castro I."/>
        </authorList>
    </citation>
    <scope>NUCLEOTIDE SEQUENCE [LARGE SCALE GENOMIC DNA]</scope>
    <source>
        <strain evidence="1">MT1</strain>
    </source>
</reference>
<dbReference type="AlphaFoldDB" id="A0A1Q9WTV4"/>
<dbReference type="EMBL" id="MSTQ01000008">
    <property type="protein sequence ID" value="OLU02210.1"/>
    <property type="molecule type" value="Genomic_DNA"/>
</dbReference>
<accession>A0A1Q9WTV4</accession>
<organism evidence="1 2">
    <name type="scientific">Pseudomonas reinekei</name>
    <dbReference type="NCBI Taxonomy" id="395598"/>
    <lineage>
        <taxon>Bacteria</taxon>
        <taxon>Pseudomonadati</taxon>
        <taxon>Pseudomonadota</taxon>
        <taxon>Gammaproteobacteria</taxon>
        <taxon>Pseudomonadales</taxon>
        <taxon>Pseudomonadaceae</taxon>
        <taxon>Pseudomonas</taxon>
    </lineage>
</organism>
<protein>
    <submittedName>
        <fullName evidence="1">Uncharacterized protein</fullName>
    </submittedName>
</protein>
<evidence type="ECO:0000313" key="1">
    <source>
        <dbReference type="EMBL" id="OLU02210.1"/>
    </source>
</evidence>
<name>A0A1Q9WTV4_PSERE</name>
<dbReference type="Proteomes" id="UP000186756">
    <property type="component" value="Unassembled WGS sequence"/>
</dbReference>
<sequence>MGRFGNEKIFNRIEIGKAAFKAVWPFIFVVMTKVEYDYFARIGGYEIFYVPDEVFQSPSCLGKAMIELEYLIKPSNGAVVSGGFL</sequence>